<dbReference type="EMBL" id="JAAAIM010000867">
    <property type="protein sequence ID" value="KAG0283703.1"/>
    <property type="molecule type" value="Genomic_DNA"/>
</dbReference>
<comment type="caution">
    <text evidence="2">The sequence shown here is derived from an EMBL/GenBank/DDBJ whole genome shotgun (WGS) entry which is preliminary data.</text>
</comment>
<organism evidence="2 3">
    <name type="scientific">Linnemannia gamsii</name>
    <dbReference type="NCBI Taxonomy" id="64522"/>
    <lineage>
        <taxon>Eukaryota</taxon>
        <taxon>Fungi</taxon>
        <taxon>Fungi incertae sedis</taxon>
        <taxon>Mucoromycota</taxon>
        <taxon>Mortierellomycotina</taxon>
        <taxon>Mortierellomycetes</taxon>
        <taxon>Mortierellales</taxon>
        <taxon>Mortierellaceae</taxon>
        <taxon>Linnemannia</taxon>
    </lineage>
</organism>
<keyword evidence="1" id="KW-0732">Signal</keyword>
<feature type="signal peptide" evidence="1">
    <location>
        <begin position="1"/>
        <end position="34"/>
    </location>
</feature>
<reference evidence="2 3" key="1">
    <citation type="journal article" date="2020" name="Fungal Divers.">
        <title>Resolving the Mortierellaceae phylogeny through synthesis of multi-gene phylogenetics and phylogenomics.</title>
        <authorList>
            <person name="Vandepol N."/>
            <person name="Liber J."/>
            <person name="Desiro A."/>
            <person name="Na H."/>
            <person name="Kennedy M."/>
            <person name="Barry K."/>
            <person name="Grigoriev I.V."/>
            <person name="Miller A.N."/>
            <person name="O'Donnell K."/>
            <person name="Stajich J.E."/>
            <person name="Bonito G."/>
        </authorList>
    </citation>
    <scope>NUCLEOTIDE SEQUENCE [LARGE SCALE GENOMIC DNA]</scope>
    <source>
        <strain evidence="2 3">AD045</strain>
    </source>
</reference>
<evidence type="ECO:0000256" key="1">
    <source>
        <dbReference type="SAM" id="SignalP"/>
    </source>
</evidence>
<feature type="chain" id="PRO_5046653914" evidence="1">
    <location>
        <begin position="35"/>
        <end position="120"/>
    </location>
</feature>
<sequence>MKSAPSTSLVIMLIALSMALFALLVITNTPATHAAPVTNAAAPAMNSFQAADLQNPKVPIKRRYPLLTHRRASTGDERKDELRWVRLPEGYPMPERRKRELRNGDIKKHSGWVEEWSGTP</sequence>
<evidence type="ECO:0000313" key="2">
    <source>
        <dbReference type="EMBL" id="KAG0283703.1"/>
    </source>
</evidence>
<proteinExistence type="predicted"/>
<protein>
    <submittedName>
        <fullName evidence="2">Uncharacterized protein</fullName>
    </submittedName>
</protein>
<keyword evidence="3" id="KW-1185">Reference proteome</keyword>
<dbReference type="Proteomes" id="UP001194696">
    <property type="component" value="Unassembled WGS sequence"/>
</dbReference>
<evidence type="ECO:0000313" key="3">
    <source>
        <dbReference type="Proteomes" id="UP001194696"/>
    </source>
</evidence>
<name>A0ABQ7JRC2_9FUNG</name>
<accession>A0ABQ7JRC2</accession>
<gene>
    <name evidence="2" type="ORF">BGZ96_011909</name>
</gene>